<feature type="domain" description="Prohead serine protease" evidence="5">
    <location>
        <begin position="76"/>
        <end position="182"/>
    </location>
</feature>
<evidence type="ECO:0000313" key="7">
    <source>
        <dbReference type="EMBL" id="RKS52371.1"/>
    </source>
</evidence>
<feature type="region of interest" description="Disordered" evidence="4">
    <location>
        <begin position="1"/>
        <end position="27"/>
    </location>
</feature>
<dbReference type="Proteomes" id="UP000326453">
    <property type="component" value="Chromosome 1"/>
</dbReference>
<keyword evidence="3" id="KW-0378">Hydrolase</keyword>
<protein>
    <submittedName>
        <fullName evidence="7">HK97 family phage prohead protease</fullName>
    </submittedName>
    <submittedName>
        <fullName evidence="6">Peptidase</fullName>
    </submittedName>
</protein>
<organism evidence="6 9">
    <name type="scientific">Paracoccus pantotrophus</name>
    <name type="common">Thiosphaera pantotropha</name>
    <dbReference type="NCBI Taxonomy" id="82367"/>
    <lineage>
        <taxon>Bacteria</taxon>
        <taxon>Pseudomonadati</taxon>
        <taxon>Pseudomonadota</taxon>
        <taxon>Alphaproteobacteria</taxon>
        <taxon>Rhodobacterales</taxon>
        <taxon>Paracoccaceae</taxon>
        <taxon>Paracoccus</taxon>
    </lineage>
</organism>
<accession>A0AAE6NVA8</accession>
<sequence length="593" mass="64826">MNKRITANPKIATRVRPRDPEPDRAAGDWYTRTMPRAGDLDEDARTFRAIVATSVPVPRRDARGAFLEILDPAGLENEPDDDRPLLIDHRASARETVGRASGFTVDNSGVHAVLRLGAADDVEPILQRVKDGTLRHVSAGYRVLEWREGRDEQGQRTKTATRWRILEISLVPIPADRNAIIKRGAEMPFDIETRAALIETLRSACNLPEEWGDDLTEEAVTDDEVREAAHEAMLKRSAPKIRITRDHTDPAAIQTRAADALAYRMVGGELPEASREYVGMSMRELAAESLTRSGVSTRGMSVDEVFARSLGASDFPLLVSNAMGKVAAQAYRAAESPLKALARQRTLPNFKQSTSIRLGEMGRLEEMSEHGEFTHTSRAESGETMSLKTFGLAINVSRKLLIDDDLGLLGDMTSTLGQAAAQTEAEELVALLTGNPNLSDGVPVFDASRGNTSAWDLDDGALGSVRQHLRTVKGVDGKTIIAAKPKFLVVGPELETTAEKLLAAIYATTTEDANPFAGKLSLVVEPRIADDSWFVLADPASVPSLQYAYLSAAQGVQIQRQEAWDTLGLKFRAWLDFGCGWLDWRGAYRSTGL</sequence>
<dbReference type="RefSeq" id="WP_147428119.1">
    <property type="nucleotide sequence ID" value="NZ_CP044426.1"/>
</dbReference>
<dbReference type="GO" id="GO:0006508">
    <property type="term" value="P:proteolysis"/>
    <property type="evidence" value="ECO:0007669"/>
    <property type="project" value="UniProtKB-KW"/>
</dbReference>
<proteinExistence type="predicted"/>
<dbReference type="EMBL" id="CP044426">
    <property type="protein sequence ID" value="QFG37206.1"/>
    <property type="molecule type" value="Genomic_DNA"/>
</dbReference>
<dbReference type="Pfam" id="PF04586">
    <property type="entry name" value="Peptidase_S78"/>
    <property type="match status" value="1"/>
</dbReference>
<feature type="compositionally biased region" description="Basic and acidic residues" evidence="4">
    <location>
        <begin position="16"/>
        <end position="26"/>
    </location>
</feature>
<evidence type="ECO:0000256" key="4">
    <source>
        <dbReference type="SAM" id="MobiDB-lite"/>
    </source>
</evidence>
<dbReference type="GO" id="GO:0008233">
    <property type="term" value="F:peptidase activity"/>
    <property type="evidence" value="ECO:0007669"/>
    <property type="project" value="UniProtKB-KW"/>
</dbReference>
<reference evidence="7 8" key="1">
    <citation type="submission" date="2018-10" db="EMBL/GenBank/DDBJ databases">
        <title>Genomic Encyclopedia of Archaeal and Bacterial Type Strains, Phase II (KMG-II): from individual species to whole genera.</title>
        <authorList>
            <person name="Goeker M."/>
        </authorList>
    </citation>
    <scope>NUCLEOTIDE SEQUENCE [LARGE SCALE GENOMIC DNA]</scope>
    <source>
        <strain evidence="8">ATCC 35512 / DSM 2944 / CIP 106514 / LMD 82.5 / NBRC 102493 / NCCB 82005 / GB17</strain>
        <strain evidence="7">DSM 2944</strain>
    </source>
</reference>
<evidence type="ECO:0000256" key="2">
    <source>
        <dbReference type="ARBA" id="ARBA00022670"/>
    </source>
</evidence>
<evidence type="ECO:0000313" key="6">
    <source>
        <dbReference type="EMBL" id="QFG37206.1"/>
    </source>
</evidence>
<dbReference type="KEGG" id="ppan:ESD82_13585"/>
<dbReference type="AlphaFoldDB" id="A0AAE6NVA8"/>
<keyword evidence="2 7" id="KW-0645">Protease</keyword>
<dbReference type="GeneID" id="51371613"/>
<keyword evidence="8" id="KW-1185">Reference proteome</keyword>
<evidence type="ECO:0000256" key="1">
    <source>
        <dbReference type="ARBA" id="ARBA00022612"/>
    </source>
</evidence>
<evidence type="ECO:0000313" key="8">
    <source>
        <dbReference type="Proteomes" id="UP000273626"/>
    </source>
</evidence>
<keyword evidence="1" id="KW-1188">Viral release from host cell</keyword>
<dbReference type="InterPro" id="IPR054613">
    <property type="entry name" value="Peptidase_S78_dom"/>
</dbReference>
<name>A0AAE6NVA8_PARPN</name>
<dbReference type="EMBL" id="RBLI01000001">
    <property type="protein sequence ID" value="RKS52371.1"/>
    <property type="molecule type" value="Genomic_DNA"/>
</dbReference>
<evidence type="ECO:0000313" key="9">
    <source>
        <dbReference type="Proteomes" id="UP000326453"/>
    </source>
</evidence>
<dbReference type="Proteomes" id="UP000273626">
    <property type="component" value="Unassembled WGS sequence"/>
</dbReference>
<evidence type="ECO:0000259" key="5">
    <source>
        <dbReference type="Pfam" id="PF04586"/>
    </source>
</evidence>
<gene>
    <name evidence="7" type="ORF">BDE18_1695</name>
    <name evidence="6" type="ORF">ESD82_13585</name>
</gene>
<dbReference type="NCBIfam" id="NF045541">
    <property type="entry name" value="scaf_prot_MCP2"/>
    <property type="match status" value="1"/>
</dbReference>
<dbReference type="Pfam" id="PF25209">
    <property type="entry name" value="Phage_capsid_4"/>
    <property type="match status" value="1"/>
</dbReference>
<evidence type="ECO:0000256" key="3">
    <source>
        <dbReference type="ARBA" id="ARBA00022801"/>
    </source>
</evidence>
<reference evidence="6 9" key="2">
    <citation type="submission" date="2019-01" db="EMBL/GenBank/DDBJ databases">
        <title>Complete Genome Sequence and Annotation of the Paracoccus pantotrophus type strain DSM 2944.</title>
        <authorList>
            <person name="Bockwoldt J.A."/>
            <person name="Zimmermann M."/>
            <person name="Tiso T."/>
            <person name="Blank L.M."/>
        </authorList>
    </citation>
    <scope>NUCLEOTIDE SEQUENCE [LARGE SCALE GENOMIC DNA]</scope>
    <source>
        <strain evidence="6 9">DSM 2944</strain>
    </source>
</reference>